<dbReference type="EMBL" id="BMRE01000016">
    <property type="protein sequence ID" value="GGU43675.1"/>
    <property type="molecule type" value="Genomic_DNA"/>
</dbReference>
<dbReference type="Gene3D" id="3.30.70.20">
    <property type="match status" value="1"/>
</dbReference>
<dbReference type="Proteomes" id="UP000649573">
    <property type="component" value="Unassembled WGS sequence"/>
</dbReference>
<comment type="caution">
    <text evidence="10">The sequence shown here is derived from an EMBL/GenBank/DDBJ whole genome shotgun (WGS) entry which is preliminary data.</text>
</comment>
<keyword evidence="7" id="KW-0003">3Fe-4S</keyword>
<keyword evidence="2 8" id="KW-0813">Transport</keyword>
<accession>A0ABQ2UN83</accession>
<dbReference type="InterPro" id="IPR001080">
    <property type="entry name" value="3Fe4S_ferredoxin"/>
</dbReference>
<evidence type="ECO:0000313" key="11">
    <source>
        <dbReference type="Proteomes" id="UP000649573"/>
    </source>
</evidence>
<keyword evidence="6 8" id="KW-0411">Iron-sulfur</keyword>
<dbReference type="PROSITE" id="PS51379">
    <property type="entry name" value="4FE4S_FER_2"/>
    <property type="match status" value="1"/>
</dbReference>
<evidence type="ECO:0000256" key="7">
    <source>
        <dbReference type="ARBA" id="ARBA00023291"/>
    </source>
</evidence>
<comment type="function">
    <text evidence="8">Ferredoxins are iron-sulfur proteins that transfer electrons in a wide variety of metabolic reactions.</text>
</comment>
<dbReference type="RefSeq" id="WP_189255233.1">
    <property type="nucleotide sequence ID" value="NZ_BMRE01000016.1"/>
</dbReference>
<dbReference type="PRINTS" id="PR00352">
    <property type="entry name" value="3FE4SFRDOXIN"/>
</dbReference>
<protein>
    <recommendedName>
        <fullName evidence="8">Ferredoxin</fullName>
    </recommendedName>
</protein>
<dbReference type="InterPro" id="IPR017896">
    <property type="entry name" value="4Fe4S_Fe-S-bd"/>
</dbReference>
<evidence type="ECO:0000259" key="9">
    <source>
        <dbReference type="PROSITE" id="PS51379"/>
    </source>
</evidence>
<evidence type="ECO:0000256" key="3">
    <source>
        <dbReference type="ARBA" id="ARBA00022723"/>
    </source>
</evidence>
<organism evidence="10 11">
    <name type="scientific">Lentzea flava</name>
    <dbReference type="NCBI Taxonomy" id="103732"/>
    <lineage>
        <taxon>Bacteria</taxon>
        <taxon>Bacillati</taxon>
        <taxon>Actinomycetota</taxon>
        <taxon>Actinomycetes</taxon>
        <taxon>Pseudonocardiales</taxon>
        <taxon>Pseudonocardiaceae</taxon>
        <taxon>Lentzea</taxon>
    </lineage>
</organism>
<evidence type="ECO:0000313" key="10">
    <source>
        <dbReference type="EMBL" id="GGU43675.1"/>
    </source>
</evidence>
<name>A0ABQ2UN83_9PSEU</name>
<evidence type="ECO:0000256" key="4">
    <source>
        <dbReference type="ARBA" id="ARBA00022982"/>
    </source>
</evidence>
<dbReference type="PANTHER" id="PTHR36923:SF3">
    <property type="entry name" value="FERREDOXIN"/>
    <property type="match status" value="1"/>
</dbReference>
<sequence length="65" mass="6932">MKISVDHDRCEGHGLCAVQAPAVFDLDDDAHVVHQFEGGTVPPEHVEAARSAVNVCPVAALRELT</sequence>
<keyword evidence="4 8" id="KW-0249">Electron transport</keyword>
<evidence type="ECO:0000256" key="2">
    <source>
        <dbReference type="ARBA" id="ARBA00022448"/>
    </source>
</evidence>
<reference evidence="11" key="1">
    <citation type="journal article" date="2019" name="Int. J. Syst. Evol. Microbiol.">
        <title>The Global Catalogue of Microorganisms (GCM) 10K type strain sequencing project: providing services to taxonomists for standard genome sequencing and annotation.</title>
        <authorList>
            <consortium name="The Broad Institute Genomics Platform"/>
            <consortium name="The Broad Institute Genome Sequencing Center for Infectious Disease"/>
            <person name="Wu L."/>
            <person name="Ma J."/>
        </authorList>
    </citation>
    <scope>NUCLEOTIDE SEQUENCE [LARGE SCALE GENOMIC DNA]</scope>
    <source>
        <strain evidence="11">JCM 3296</strain>
    </source>
</reference>
<feature type="domain" description="4Fe-4S ferredoxin-type" evidence="9">
    <location>
        <begin position="1"/>
        <end position="29"/>
    </location>
</feature>
<dbReference type="PANTHER" id="PTHR36923">
    <property type="entry name" value="FERREDOXIN"/>
    <property type="match status" value="1"/>
</dbReference>
<gene>
    <name evidence="10" type="ORF">GCM10010178_40270</name>
</gene>
<evidence type="ECO:0000256" key="8">
    <source>
        <dbReference type="RuleBase" id="RU368020"/>
    </source>
</evidence>
<dbReference type="InterPro" id="IPR051269">
    <property type="entry name" value="Fe-S_cluster_ET"/>
</dbReference>
<dbReference type="SUPFAM" id="SSF54862">
    <property type="entry name" value="4Fe-4S ferredoxins"/>
    <property type="match status" value="1"/>
</dbReference>
<evidence type="ECO:0000256" key="5">
    <source>
        <dbReference type="ARBA" id="ARBA00023004"/>
    </source>
</evidence>
<comment type="cofactor">
    <cofactor evidence="1">
        <name>[3Fe-4S] cluster</name>
        <dbReference type="ChEBI" id="CHEBI:21137"/>
    </cofactor>
</comment>
<keyword evidence="3 8" id="KW-0479">Metal-binding</keyword>
<keyword evidence="5 8" id="KW-0408">Iron</keyword>
<proteinExistence type="predicted"/>
<keyword evidence="11" id="KW-1185">Reference proteome</keyword>
<evidence type="ECO:0000256" key="6">
    <source>
        <dbReference type="ARBA" id="ARBA00023014"/>
    </source>
</evidence>
<dbReference type="Pfam" id="PF13459">
    <property type="entry name" value="Fer4_15"/>
    <property type="match status" value="1"/>
</dbReference>
<evidence type="ECO:0000256" key="1">
    <source>
        <dbReference type="ARBA" id="ARBA00001927"/>
    </source>
</evidence>